<keyword evidence="4" id="KW-1185">Reference proteome</keyword>
<protein>
    <recommendedName>
        <fullName evidence="2">FMR1-interacting protein 1 conserved domain-containing protein</fullName>
    </recommendedName>
</protein>
<dbReference type="PANTHER" id="PTHR13309:SF0">
    <property type="entry name" value="FMR1-INTERACTING PROTEIN NUFIP1"/>
    <property type="match status" value="1"/>
</dbReference>
<dbReference type="OrthoDB" id="273070at2759"/>
<evidence type="ECO:0000313" key="4">
    <source>
        <dbReference type="Proteomes" id="UP000325577"/>
    </source>
</evidence>
<gene>
    <name evidence="3" type="ORF">F0562_019634</name>
</gene>
<dbReference type="EMBL" id="CM018033">
    <property type="protein sequence ID" value="KAA8544850.1"/>
    <property type="molecule type" value="Genomic_DNA"/>
</dbReference>
<evidence type="ECO:0000256" key="1">
    <source>
        <dbReference type="SAM" id="MobiDB-lite"/>
    </source>
</evidence>
<feature type="domain" description="FMR1-interacting protein 1 conserved" evidence="2">
    <location>
        <begin position="360"/>
        <end position="402"/>
    </location>
</feature>
<feature type="region of interest" description="Disordered" evidence="1">
    <location>
        <begin position="464"/>
        <end position="520"/>
    </location>
</feature>
<proteinExistence type="predicted"/>
<reference evidence="3 4" key="1">
    <citation type="submission" date="2019-09" db="EMBL/GenBank/DDBJ databases">
        <title>A chromosome-level genome assembly of the Chinese tupelo Nyssa sinensis.</title>
        <authorList>
            <person name="Yang X."/>
            <person name="Kang M."/>
            <person name="Yang Y."/>
            <person name="Xiong H."/>
            <person name="Wang M."/>
            <person name="Zhang Z."/>
            <person name="Wang Z."/>
            <person name="Wu H."/>
            <person name="Ma T."/>
            <person name="Liu J."/>
            <person name="Xi Z."/>
        </authorList>
    </citation>
    <scope>NUCLEOTIDE SEQUENCE [LARGE SCALE GENOMIC DNA]</scope>
    <source>
        <strain evidence="3">J267</strain>
        <tissue evidence="3">Leaf</tissue>
    </source>
</reference>
<feature type="compositionally biased region" description="Polar residues" evidence="1">
    <location>
        <begin position="12"/>
        <end position="44"/>
    </location>
</feature>
<sequence length="696" mass="79082">MLPLFNSHPYHSKQTQTDGTSGSATQQGVRSNHCQGNPSNMLPNSVQIQSQMGIINPQIAIPFSNSNTHLSNGMPNRFVSTPSPCFMNAPNHLPLQNGVPFMSHPGQCHGVFSHQNLNSISTFSVQNMNGMNLSQPPGTNLPQHFHQNAGLPNGQFSLQNPIQNLNQFVQIQMPNYAQGVPCGVPPYPNQIPQVLGPQNPNIFVTSQFGLMQSNRAMQPGNKDQYKFVSSTMDVNASKQTPNTTQQLQGNSSLPLAFGSVQHQKTQNNFLSPVFMKSQGNLGKDSGINNLKTNWKNSRNRNLTRNLERDASCSGFQKSQFLHKQNAKGKFGFHHEHGRKGYNNDGARKSGVANSSNQTQREQRRSLCVNYTEQEIQQWREERKKNYPSKVNMEKKLTEKLTKPEVTDRDANLRRQQLKEILAKQAELGCEVAEIPSYYLSDSEKQVNGRKGNKREFTKERFRNKFNKRGRFRQNERFSKKQKVADHDSFNMHDQDNQLSKKQRPPDNNSSTRPTLHKKEPTLLQKLLSADIRRDKSHLLQVFRFIVMNSFFKDWPEKPLRFPLVIVKETGYGGEVVEVKSSNVGGEVSERRDKTIKAYKDVDDDDDDDNDDDNDYDENDAQSGSFSKSRRLESDALETESRKNEDNFNMILNSEGHRETIIHRKMSDTRNCCSINSHVLGHSNESSWTSDCSEQKH</sequence>
<feature type="region of interest" description="Disordered" evidence="1">
    <location>
        <begin position="1"/>
        <end position="44"/>
    </location>
</feature>
<dbReference type="Pfam" id="PF10453">
    <property type="entry name" value="NUFIP1"/>
    <property type="match status" value="1"/>
</dbReference>
<dbReference type="GO" id="GO:0005634">
    <property type="term" value="C:nucleus"/>
    <property type="evidence" value="ECO:0007669"/>
    <property type="project" value="TreeGrafter"/>
</dbReference>
<feature type="compositionally biased region" description="Acidic residues" evidence="1">
    <location>
        <begin position="601"/>
        <end position="619"/>
    </location>
</feature>
<feature type="compositionally biased region" description="Basic and acidic residues" evidence="1">
    <location>
        <begin position="472"/>
        <end position="495"/>
    </location>
</feature>
<dbReference type="GO" id="GO:0000492">
    <property type="term" value="P:box C/D snoRNP assembly"/>
    <property type="evidence" value="ECO:0007669"/>
    <property type="project" value="TreeGrafter"/>
</dbReference>
<feature type="region of interest" description="Disordered" evidence="1">
    <location>
        <begin position="341"/>
        <end position="365"/>
    </location>
</feature>
<name>A0A5J5BS07_9ASTE</name>
<feature type="region of interest" description="Disordered" evidence="1">
    <location>
        <begin position="594"/>
        <end position="650"/>
    </location>
</feature>
<dbReference type="AlphaFoldDB" id="A0A5J5BS07"/>
<dbReference type="PANTHER" id="PTHR13309">
    <property type="entry name" value="NUCLEAR FRAGILE X MENTAL RETARDATION PROTEIN INTERACTING PROTEIN 1"/>
    <property type="match status" value="1"/>
</dbReference>
<accession>A0A5J5BS07</accession>
<dbReference type="InterPro" id="IPR019496">
    <property type="entry name" value="NUFIP1_cons_dom"/>
</dbReference>
<organism evidence="3 4">
    <name type="scientific">Nyssa sinensis</name>
    <dbReference type="NCBI Taxonomy" id="561372"/>
    <lineage>
        <taxon>Eukaryota</taxon>
        <taxon>Viridiplantae</taxon>
        <taxon>Streptophyta</taxon>
        <taxon>Embryophyta</taxon>
        <taxon>Tracheophyta</taxon>
        <taxon>Spermatophyta</taxon>
        <taxon>Magnoliopsida</taxon>
        <taxon>eudicotyledons</taxon>
        <taxon>Gunneridae</taxon>
        <taxon>Pentapetalae</taxon>
        <taxon>asterids</taxon>
        <taxon>Cornales</taxon>
        <taxon>Nyssaceae</taxon>
        <taxon>Nyssa</taxon>
    </lineage>
</organism>
<dbReference type="GO" id="GO:0003723">
    <property type="term" value="F:RNA binding"/>
    <property type="evidence" value="ECO:0007669"/>
    <property type="project" value="InterPro"/>
</dbReference>
<evidence type="ECO:0000259" key="2">
    <source>
        <dbReference type="Pfam" id="PF10453"/>
    </source>
</evidence>
<dbReference type="InterPro" id="IPR039136">
    <property type="entry name" value="NUFIP1-like"/>
</dbReference>
<dbReference type="Proteomes" id="UP000325577">
    <property type="component" value="Linkage Group LG10"/>
</dbReference>
<evidence type="ECO:0000313" key="3">
    <source>
        <dbReference type="EMBL" id="KAA8544850.1"/>
    </source>
</evidence>
<feature type="compositionally biased region" description="Basic and acidic residues" evidence="1">
    <location>
        <begin position="629"/>
        <end position="645"/>
    </location>
</feature>